<protein>
    <recommendedName>
        <fullName evidence="3">Esterase</fullName>
    </recommendedName>
</protein>
<dbReference type="RefSeq" id="WP_116616830.1">
    <property type="nucleotide sequence ID" value="NZ_CAMYAR010000005.1"/>
</dbReference>
<dbReference type="InterPro" id="IPR029058">
    <property type="entry name" value="AB_hydrolase_fold"/>
</dbReference>
<dbReference type="Proteomes" id="UP000245870">
    <property type="component" value="Unassembled WGS sequence"/>
</dbReference>
<evidence type="ECO:0000313" key="2">
    <source>
        <dbReference type="Proteomes" id="UP000245870"/>
    </source>
</evidence>
<evidence type="ECO:0008006" key="3">
    <source>
        <dbReference type="Google" id="ProtNLM"/>
    </source>
</evidence>
<dbReference type="EMBL" id="QENY01000014">
    <property type="protein sequence ID" value="PVX52701.1"/>
    <property type="molecule type" value="Genomic_DNA"/>
</dbReference>
<comment type="caution">
    <text evidence="1">The sequence shown here is derived from an EMBL/GenBank/DDBJ whole genome shotgun (WGS) entry which is preliminary data.</text>
</comment>
<sequence length="338" mass="38811">MDNPYIKQYPDLMDGKTIMYNHGFGSSAASGTVGRIQQTFPNARVVAFDIPLHPTEAMTFLKEKVAQEKPDLIIGTSMGGMYTEMLYGYDRILVNPAFEMGQTMKEHGMTGKQTWQNPRQDGERTFLVTKALEKEYKEMTERCFVELESMPAKGKAEEQARVWGLFGDEDPIVHTFDLYRDHYPQAARFHGEHRMDDRSFMNGVVPVIRWIDDRQEKRERPVALIDSSTLRDAYGKPKSSLNKAFDMLIERYAVYIVAPAPTNDREDLADMGAWVERHLSTPAHDRVIYCNQKQQLYGDYYIDANPCANFMGTTIAFGSDKFKTWEEVITFFERLGGQ</sequence>
<dbReference type="Gene3D" id="3.40.50.1820">
    <property type="entry name" value="alpha/beta hydrolase"/>
    <property type="match status" value="1"/>
</dbReference>
<dbReference type="Gene3D" id="3.40.50.1000">
    <property type="entry name" value="HAD superfamily/HAD-like"/>
    <property type="match status" value="1"/>
</dbReference>
<organism evidence="1 2">
    <name type="scientific">Hallella colorans</name>
    <dbReference type="NCBI Taxonomy" id="1703337"/>
    <lineage>
        <taxon>Bacteria</taxon>
        <taxon>Pseudomonadati</taxon>
        <taxon>Bacteroidota</taxon>
        <taxon>Bacteroidia</taxon>
        <taxon>Bacteroidales</taxon>
        <taxon>Prevotellaceae</taxon>
        <taxon>Hallella</taxon>
    </lineage>
</organism>
<reference evidence="1 2" key="1">
    <citation type="submission" date="2018-05" db="EMBL/GenBank/DDBJ databases">
        <title>Genomic Encyclopedia of Type Strains, Phase IV (KMG-IV): sequencing the most valuable type-strain genomes for metagenomic binning, comparative biology and taxonomic classification.</title>
        <authorList>
            <person name="Goeker M."/>
        </authorList>
    </citation>
    <scope>NUCLEOTIDE SEQUENCE [LARGE SCALE GENOMIC DNA]</scope>
    <source>
        <strain evidence="1 2">DSM 100333</strain>
    </source>
</reference>
<keyword evidence="2" id="KW-1185">Reference proteome</keyword>
<evidence type="ECO:0000313" key="1">
    <source>
        <dbReference type="EMBL" id="PVX52701.1"/>
    </source>
</evidence>
<gene>
    <name evidence="1" type="ORF">C7379_11448</name>
</gene>
<dbReference type="OrthoDB" id="9814831at2"/>
<proteinExistence type="predicted"/>
<dbReference type="InterPro" id="IPR023214">
    <property type="entry name" value="HAD_sf"/>
</dbReference>
<dbReference type="Pfam" id="PF05728">
    <property type="entry name" value="UPF0227"/>
    <property type="match status" value="1"/>
</dbReference>
<name>A0A2U0U4Z8_9BACT</name>
<dbReference type="AlphaFoldDB" id="A0A2U0U4Z8"/>
<dbReference type="PANTHER" id="PTHR35602:SF3">
    <property type="entry name" value="ESTERASE YQIA"/>
    <property type="match status" value="1"/>
</dbReference>
<dbReference type="SUPFAM" id="SSF53474">
    <property type="entry name" value="alpha/beta-Hydrolases"/>
    <property type="match status" value="1"/>
</dbReference>
<accession>A0A2U0U4Z8</accession>
<dbReference type="PANTHER" id="PTHR35602">
    <property type="entry name" value="ESTERASE YQIA-RELATED"/>
    <property type="match status" value="1"/>
</dbReference>
<dbReference type="InterPro" id="IPR008886">
    <property type="entry name" value="UPF0227/Esterase_YqiA"/>
</dbReference>